<comment type="pathway">
    <text evidence="2 15">Bacterial outer membrane biogenesis; LPS core biosynthesis.</text>
</comment>
<dbReference type="GO" id="GO:0005524">
    <property type="term" value="F:ATP binding"/>
    <property type="evidence" value="ECO:0007669"/>
    <property type="project" value="UniProtKB-UniRule"/>
</dbReference>
<keyword evidence="7 15" id="KW-0808">Transferase</keyword>
<reference evidence="17 18" key="1">
    <citation type="journal article" date="2012" name="Science">
        <title>Ecological populations of bacteria act as socially cohesive units of antibiotic production and resistance.</title>
        <authorList>
            <person name="Cordero O.X."/>
            <person name="Wildschutte H."/>
            <person name="Kirkup B."/>
            <person name="Proehl S."/>
            <person name="Ngo L."/>
            <person name="Hussain F."/>
            <person name="Le Roux F."/>
            <person name="Mincer T."/>
            <person name="Polz M.F."/>
        </authorList>
    </citation>
    <scope>NUCLEOTIDE SEQUENCE [LARGE SCALE GENOMIC DNA]</scope>
    <source>
        <strain evidence="17 18">FF-238</strain>
    </source>
</reference>
<evidence type="ECO:0000256" key="3">
    <source>
        <dbReference type="ARBA" id="ARBA00010327"/>
    </source>
</evidence>
<dbReference type="GO" id="GO:0005886">
    <property type="term" value="C:plasma membrane"/>
    <property type="evidence" value="ECO:0007669"/>
    <property type="project" value="UniProtKB-SubCell"/>
</dbReference>
<evidence type="ECO:0000256" key="10">
    <source>
        <dbReference type="ARBA" id="ARBA00022840"/>
    </source>
</evidence>
<dbReference type="PROSITE" id="PS50011">
    <property type="entry name" value="PROTEIN_KINASE_DOM"/>
    <property type="match status" value="1"/>
</dbReference>
<keyword evidence="10 15" id="KW-0067">ATP-binding</keyword>
<keyword evidence="6 15" id="KW-0997">Cell inner membrane</keyword>
<feature type="active site" evidence="15">
    <location>
        <position position="167"/>
    </location>
</feature>
<comment type="caution">
    <text evidence="17">The sequence shown here is derived from an EMBL/GenBank/DDBJ whole genome shotgun (WGS) entry which is preliminary data.</text>
</comment>
<evidence type="ECO:0000256" key="15">
    <source>
        <dbReference type="HAMAP-Rule" id="MF_00521"/>
    </source>
</evidence>
<comment type="subcellular location">
    <subcellularLocation>
        <location evidence="1 15">Cell inner membrane</location>
        <topology evidence="1 15">Peripheral membrane protein</topology>
        <orientation evidence="1 15">Cytoplasmic side</orientation>
    </subcellularLocation>
</comment>
<evidence type="ECO:0000256" key="12">
    <source>
        <dbReference type="ARBA" id="ARBA00023136"/>
    </source>
</evidence>
<comment type="catalytic activity">
    <reaction evidence="14 15">
        <text>an alpha-Kdo-(2-&gt;6)-lipid IVA + ATP = a 4-O-phospho-alpha-Kdo-(2-&gt;6)-lipid IVA + ADP + H(+)</text>
        <dbReference type="Rhea" id="RHEA:74271"/>
        <dbReference type="ChEBI" id="CHEBI:15378"/>
        <dbReference type="ChEBI" id="CHEBI:30616"/>
        <dbReference type="ChEBI" id="CHEBI:176428"/>
        <dbReference type="ChEBI" id="CHEBI:193140"/>
        <dbReference type="ChEBI" id="CHEBI:456216"/>
        <dbReference type="EC" id="2.7.1.166"/>
    </reaction>
</comment>
<keyword evidence="5 15" id="KW-1003">Cell membrane</keyword>
<dbReference type="HAMAP" id="MF_00521">
    <property type="entry name" value="KDO_kinase"/>
    <property type="match status" value="1"/>
</dbReference>
<protein>
    <recommendedName>
        <fullName evidence="13 15">3-deoxy-D-manno-octulosonic acid kinase</fullName>
        <shortName evidence="15">Kdo kinase</shortName>
        <ecNumber evidence="4 15">2.7.1.166</ecNumber>
    </recommendedName>
</protein>
<evidence type="ECO:0000259" key="16">
    <source>
        <dbReference type="PROSITE" id="PS50011"/>
    </source>
</evidence>
<dbReference type="InterPro" id="IPR011009">
    <property type="entry name" value="Kinase-like_dom_sf"/>
</dbReference>
<dbReference type="RefSeq" id="WP_017052186.1">
    <property type="nucleotide sequence ID" value="NZ_AJYW02000121.1"/>
</dbReference>
<evidence type="ECO:0000256" key="9">
    <source>
        <dbReference type="ARBA" id="ARBA00022777"/>
    </source>
</evidence>
<keyword evidence="12 15" id="KW-0472">Membrane</keyword>
<keyword evidence="9 15" id="KW-0418">Kinase</keyword>
<dbReference type="InterPro" id="IPR022826">
    <property type="entry name" value="KDO_kinase"/>
</dbReference>
<accession>A0A1E5CZP5</accession>
<evidence type="ECO:0000256" key="5">
    <source>
        <dbReference type="ARBA" id="ARBA00022475"/>
    </source>
</evidence>
<evidence type="ECO:0000313" key="17">
    <source>
        <dbReference type="EMBL" id="OEE76415.1"/>
    </source>
</evidence>
<organism evidence="17 18">
    <name type="scientific">Vibrio genomosp. F6 str. FF-238</name>
    <dbReference type="NCBI Taxonomy" id="1191298"/>
    <lineage>
        <taxon>Bacteria</taxon>
        <taxon>Pseudomonadati</taxon>
        <taxon>Pseudomonadota</taxon>
        <taxon>Gammaproteobacteria</taxon>
        <taxon>Vibrionales</taxon>
        <taxon>Vibrionaceae</taxon>
        <taxon>Vibrio</taxon>
    </lineage>
</organism>
<keyword evidence="11 15" id="KW-0448">Lipopolysaccharide biosynthesis</keyword>
<dbReference type="Gene3D" id="1.10.510.10">
    <property type="entry name" value="Transferase(Phosphotransferase) domain 1"/>
    <property type="match status" value="1"/>
</dbReference>
<keyword evidence="18" id="KW-1185">Reference proteome</keyword>
<evidence type="ECO:0000313" key="18">
    <source>
        <dbReference type="Proteomes" id="UP000094165"/>
    </source>
</evidence>
<name>A0A1E5CZP5_9VIBR</name>
<comment type="function">
    <text evidence="15">Catalyzes the ATP-dependent phosphorylation of the 3-deoxy-D-manno-octulosonic acid (Kdo) residue in Kdo-lipid IV(A) at the 4-OH position.</text>
</comment>
<evidence type="ECO:0000256" key="4">
    <source>
        <dbReference type="ARBA" id="ARBA00011988"/>
    </source>
</evidence>
<keyword evidence="8 15" id="KW-0547">Nucleotide-binding</keyword>
<evidence type="ECO:0000256" key="1">
    <source>
        <dbReference type="ARBA" id="ARBA00004515"/>
    </source>
</evidence>
<dbReference type="EC" id="2.7.1.166" evidence="4 15"/>
<dbReference type="EMBL" id="AJYW02000121">
    <property type="protein sequence ID" value="OEE76415.1"/>
    <property type="molecule type" value="Genomic_DNA"/>
</dbReference>
<evidence type="ECO:0000256" key="11">
    <source>
        <dbReference type="ARBA" id="ARBA00022985"/>
    </source>
</evidence>
<dbReference type="UniPathway" id="UPA00958"/>
<evidence type="ECO:0000256" key="14">
    <source>
        <dbReference type="ARBA" id="ARBA00034417"/>
    </source>
</evidence>
<proteinExistence type="inferred from homology"/>
<dbReference type="NCBIfam" id="NF002475">
    <property type="entry name" value="PRK01723.1"/>
    <property type="match status" value="1"/>
</dbReference>
<evidence type="ECO:0000256" key="2">
    <source>
        <dbReference type="ARBA" id="ARBA00004713"/>
    </source>
</evidence>
<feature type="domain" description="Protein kinase" evidence="16">
    <location>
        <begin position="12"/>
        <end position="247"/>
    </location>
</feature>
<dbReference type="SUPFAM" id="SSF56112">
    <property type="entry name" value="Protein kinase-like (PK-like)"/>
    <property type="match status" value="1"/>
</dbReference>
<dbReference type="InterPro" id="IPR000719">
    <property type="entry name" value="Prot_kinase_dom"/>
</dbReference>
<evidence type="ECO:0000256" key="6">
    <source>
        <dbReference type="ARBA" id="ARBA00022519"/>
    </source>
</evidence>
<dbReference type="Proteomes" id="UP000094165">
    <property type="component" value="Unassembled WGS sequence"/>
</dbReference>
<dbReference type="GO" id="GO:0009244">
    <property type="term" value="P:lipopolysaccharide core region biosynthetic process"/>
    <property type="evidence" value="ECO:0007669"/>
    <property type="project" value="UniProtKB-UniRule"/>
</dbReference>
<gene>
    <name evidence="15" type="primary">kdkA</name>
    <name evidence="17" type="ORF">A130_04935</name>
</gene>
<evidence type="ECO:0000256" key="13">
    <source>
        <dbReference type="ARBA" id="ARBA00029511"/>
    </source>
</evidence>
<evidence type="ECO:0000256" key="7">
    <source>
        <dbReference type="ARBA" id="ARBA00022679"/>
    </source>
</evidence>
<dbReference type="Pfam" id="PF06293">
    <property type="entry name" value="Kdo"/>
    <property type="match status" value="1"/>
</dbReference>
<evidence type="ECO:0000256" key="8">
    <source>
        <dbReference type="ARBA" id="ARBA00022741"/>
    </source>
</evidence>
<sequence>MIQHIVMANQAFWFDDQLLKEPVERVFDAEYWHEQSKVTGSATGRGTTWFVQLETMQAALRHYRRGGLFGKLVKDQYWFTDWNQSRSAEEFNLLHRLIDAGVNVPKPIAARVTKMGLTYKADLLSEKIPNAKDLVDILQTRSLSRDEYVSIGCEVAKMHQANVNHTDLNIHNILIDGQNKVWIIDFDKCAQEPVVSNGRWKQSNLDRLLRSFKKEQKKRNIQWDEPEFQYLFSGYQRGAGRQSSRSV</sequence>
<comment type="similarity">
    <text evidence="3 15">Belongs to the protein kinase superfamily. KdkA/RfaP family.</text>
</comment>
<dbReference type="AlphaFoldDB" id="A0A1E5CZP5"/>
<dbReference type="GO" id="GO:0004672">
    <property type="term" value="F:protein kinase activity"/>
    <property type="evidence" value="ECO:0007669"/>
    <property type="project" value="InterPro"/>
</dbReference>